<dbReference type="RefSeq" id="WP_064895683.1">
    <property type="nucleotide sequence ID" value="NZ_JBEUKP010000002.1"/>
</dbReference>
<reference evidence="1 2" key="1">
    <citation type="submission" date="2016-06" db="EMBL/GenBank/DDBJ databases">
        <authorList>
            <person name="Kjaerup R.B."/>
            <person name="Dalgaard T.S."/>
            <person name="Juul-Madsen H.R."/>
        </authorList>
    </citation>
    <scope>NUCLEOTIDE SEQUENCE [LARGE SCALE GENOMIC DNA]</scope>
    <source>
        <strain evidence="1 2">ACS1953</strain>
    </source>
</reference>
<organism evidence="1 2">
    <name type="scientific">Mycolicibacterium conceptionense</name>
    <dbReference type="NCBI Taxonomy" id="451644"/>
    <lineage>
        <taxon>Bacteria</taxon>
        <taxon>Bacillati</taxon>
        <taxon>Actinomycetota</taxon>
        <taxon>Actinomycetes</taxon>
        <taxon>Mycobacteriales</taxon>
        <taxon>Mycobacteriaceae</taxon>
        <taxon>Mycolicibacterium</taxon>
    </lineage>
</organism>
<accession>A0A1A2UX28</accession>
<evidence type="ECO:0000313" key="1">
    <source>
        <dbReference type="EMBL" id="OBF23891.1"/>
    </source>
</evidence>
<evidence type="ECO:0000313" key="2">
    <source>
        <dbReference type="Proteomes" id="UP000093779"/>
    </source>
</evidence>
<proteinExistence type="predicted"/>
<dbReference type="AlphaFoldDB" id="A0A1A2UX28"/>
<protein>
    <submittedName>
        <fullName evidence="1">Uncharacterized protein</fullName>
    </submittedName>
</protein>
<dbReference type="Proteomes" id="UP000093779">
    <property type="component" value="Unassembled WGS sequence"/>
</dbReference>
<gene>
    <name evidence="1" type="ORF">A5726_10440</name>
</gene>
<sequence>MVTPNSDTAQSWRDLADWLPPHVVQRFEQHERLTELHGPLAFPQEDPAEVIRRDQAIMLQEARDQIPFAHVPLPAAAQTAGLWEDSVDDTWTRLVDGTRRTVGPLSVSISGVQSPDGSVVWSVAAETKDDAVTSEQLREYAAMLIVAAAELDYLNLNRLDPFGG</sequence>
<name>A0A1A2UX28_9MYCO</name>
<dbReference type="EMBL" id="LZHX01000037">
    <property type="protein sequence ID" value="OBF23891.1"/>
    <property type="molecule type" value="Genomic_DNA"/>
</dbReference>
<comment type="caution">
    <text evidence="1">The sequence shown here is derived from an EMBL/GenBank/DDBJ whole genome shotgun (WGS) entry which is preliminary data.</text>
</comment>